<name>A0A8C4NHA8_EPTBU</name>
<evidence type="ECO:0000313" key="1">
    <source>
        <dbReference type="Ensembl" id="ENSEBUP00000006671.1"/>
    </source>
</evidence>
<dbReference type="Ensembl" id="ENSEBUT00000007132.1">
    <property type="protein sequence ID" value="ENSEBUP00000006671.1"/>
    <property type="gene ID" value="ENSEBUG00000004410.1"/>
</dbReference>
<accession>A0A8C4NHA8</accession>
<dbReference type="Proteomes" id="UP000694388">
    <property type="component" value="Unplaced"/>
</dbReference>
<sequence>MPAIARHFLVKDTVGSFFTRKFCAGGRSAHHACTTPKQHFTRGTKWLRISTRLLATRHSARSLPAFIRLSTMARPRTCTSVLGCSARRCTMSNHCVVCKEK</sequence>
<organism evidence="1 2">
    <name type="scientific">Eptatretus burgeri</name>
    <name type="common">Inshore hagfish</name>
    <dbReference type="NCBI Taxonomy" id="7764"/>
    <lineage>
        <taxon>Eukaryota</taxon>
        <taxon>Metazoa</taxon>
        <taxon>Chordata</taxon>
        <taxon>Craniata</taxon>
        <taxon>Vertebrata</taxon>
        <taxon>Cyclostomata</taxon>
        <taxon>Myxini</taxon>
        <taxon>Myxiniformes</taxon>
        <taxon>Myxinidae</taxon>
        <taxon>Eptatretinae</taxon>
        <taxon>Eptatretus</taxon>
    </lineage>
</organism>
<reference evidence="1" key="2">
    <citation type="submission" date="2025-09" db="UniProtKB">
        <authorList>
            <consortium name="Ensembl"/>
        </authorList>
    </citation>
    <scope>IDENTIFICATION</scope>
</reference>
<dbReference type="AlphaFoldDB" id="A0A8C4NHA8"/>
<reference evidence="1" key="1">
    <citation type="submission" date="2025-08" db="UniProtKB">
        <authorList>
            <consortium name="Ensembl"/>
        </authorList>
    </citation>
    <scope>IDENTIFICATION</scope>
</reference>
<protein>
    <submittedName>
        <fullName evidence="1">Uncharacterized protein</fullName>
    </submittedName>
</protein>
<proteinExistence type="predicted"/>
<keyword evidence="2" id="KW-1185">Reference proteome</keyword>
<evidence type="ECO:0000313" key="2">
    <source>
        <dbReference type="Proteomes" id="UP000694388"/>
    </source>
</evidence>